<dbReference type="EMBL" id="BAAAQT010000008">
    <property type="protein sequence ID" value="GAA2176120.1"/>
    <property type="molecule type" value="Genomic_DNA"/>
</dbReference>
<evidence type="ECO:0000313" key="3">
    <source>
        <dbReference type="Proteomes" id="UP001501599"/>
    </source>
</evidence>
<keyword evidence="1" id="KW-1133">Transmembrane helix</keyword>
<evidence type="ECO:0000313" key="2">
    <source>
        <dbReference type="EMBL" id="GAA2176120.1"/>
    </source>
</evidence>
<feature type="transmembrane region" description="Helical" evidence="1">
    <location>
        <begin position="17"/>
        <end position="43"/>
    </location>
</feature>
<feature type="transmembrane region" description="Helical" evidence="1">
    <location>
        <begin position="95"/>
        <end position="120"/>
    </location>
</feature>
<sequence>MSTAVAPSGYGRGPGHVAVTAVVVGIGGALLPLVGWVVGLALLWTARTWTRRERWIATLAPIAAGVVGIVVWTLVEAALPARAGASPTPEPLLDGVATAWIAWILVLVGQAAVAVWLLVLGMRRTRSR</sequence>
<keyword evidence="1" id="KW-0812">Transmembrane</keyword>
<dbReference type="RefSeq" id="WP_344344770.1">
    <property type="nucleotide sequence ID" value="NZ_BAAAQT010000008.1"/>
</dbReference>
<name>A0ABP5MSV1_9MICO</name>
<reference evidence="3" key="1">
    <citation type="journal article" date="2019" name="Int. J. Syst. Evol. Microbiol.">
        <title>The Global Catalogue of Microorganisms (GCM) 10K type strain sequencing project: providing services to taxonomists for standard genome sequencing and annotation.</title>
        <authorList>
            <consortium name="The Broad Institute Genomics Platform"/>
            <consortium name="The Broad Institute Genome Sequencing Center for Infectious Disease"/>
            <person name="Wu L."/>
            <person name="Ma J."/>
        </authorList>
    </citation>
    <scope>NUCLEOTIDE SEQUENCE [LARGE SCALE GENOMIC DNA]</scope>
    <source>
        <strain evidence="3">JCM 16026</strain>
    </source>
</reference>
<dbReference type="Proteomes" id="UP001501599">
    <property type="component" value="Unassembled WGS sequence"/>
</dbReference>
<proteinExistence type="predicted"/>
<accession>A0ABP5MSV1</accession>
<protein>
    <submittedName>
        <fullName evidence="2">Uncharacterized protein</fullName>
    </submittedName>
</protein>
<keyword evidence="1" id="KW-0472">Membrane</keyword>
<evidence type="ECO:0000256" key="1">
    <source>
        <dbReference type="SAM" id="Phobius"/>
    </source>
</evidence>
<comment type="caution">
    <text evidence="2">The sequence shown here is derived from an EMBL/GenBank/DDBJ whole genome shotgun (WGS) entry which is preliminary data.</text>
</comment>
<gene>
    <name evidence="2" type="ORF">GCM10009846_28640</name>
</gene>
<keyword evidence="3" id="KW-1185">Reference proteome</keyword>
<organism evidence="2 3">
    <name type="scientific">Agrococcus versicolor</name>
    <dbReference type="NCBI Taxonomy" id="501482"/>
    <lineage>
        <taxon>Bacteria</taxon>
        <taxon>Bacillati</taxon>
        <taxon>Actinomycetota</taxon>
        <taxon>Actinomycetes</taxon>
        <taxon>Micrococcales</taxon>
        <taxon>Microbacteriaceae</taxon>
        <taxon>Agrococcus</taxon>
    </lineage>
</organism>
<feature type="transmembrane region" description="Helical" evidence="1">
    <location>
        <begin position="55"/>
        <end position="75"/>
    </location>
</feature>